<sequence>MLTIEEIDPQKLVRNDRNPQSRTTTGAVDDLKASIPVVGILQPLVVIPITEDPGTYRIEIGHRRHRAALELGLPTVPCLVAPDEGVAMQLAAMIAENTHRADFSTSEQAEMYAQLALLDWDEERIAAFTAQPVEHVRAAITLTRLPAAAQAAADVGELTLDDAAALAEFTSDPGTVDKLLKRGANGWRLRHAIADERHKREVQESLDRCKAELVLAGVKVIPTPKNWPYGEQTVVRARDLADADGNRLDPDAVRTRPGFAAIITRDGAGTPRTEIVCTDPAAWGYSPAAGTAEHARAERDAAAARQREFVESFAAATQVRWQFLSQAYGSAKTAKNLYLTALRAAVTDPDRLSYPKDKLQELALRVAGAPFDPAVTATAGIDRLTRMLVSRWICGSEDNLVRLAADLSWGVDPRTAVEYLDLLVAGGYQLSEAETQLQDRLTASSSHGTEDDSGEEDEDADKDTAGEEDPEPVVPDGDDPGHEVVVDGLVEPVDETEHREPVAA</sequence>
<feature type="region of interest" description="Disordered" evidence="2">
    <location>
        <begin position="437"/>
        <end position="504"/>
    </location>
</feature>
<dbReference type="InterPro" id="IPR036086">
    <property type="entry name" value="ParB/Sulfiredoxin_sf"/>
</dbReference>
<dbReference type="RefSeq" id="WP_203941576.1">
    <property type="nucleotide sequence ID" value="NZ_BAAAGJ010000013.1"/>
</dbReference>
<dbReference type="Gene3D" id="1.10.10.2830">
    <property type="match status" value="1"/>
</dbReference>
<proteinExistence type="inferred from homology"/>
<dbReference type="GO" id="GO:0007059">
    <property type="term" value="P:chromosome segregation"/>
    <property type="evidence" value="ECO:0007669"/>
    <property type="project" value="TreeGrafter"/>
</dbReference>
<dbReference type="GO" id="GO:0003677">
    <property type="term" value="F:DNA binding"/>
    <property type="evidence" value="ECO:0007669"/>
    <property type="project" value="InterPro"/>
</dbReference>
<name>A0A8J3YED3_9ACTN</name>
<evidence type="ECO:0000259" key="3">
    <source>
        <dbReference type="SMART" id="SM00470"/>
    </source>
</evidence>
<dbReference type="InterPro" id="IPR050336">
    <property type="entry name" value="Chromosome_partition/occlusion"/>
</dbReference>
<gene>
    <name evidence="4" type="ORF">Sya03_57470</name>
</gene>
<dbReference type="AlphaFoldDB" id="A0A8J3YED3"/>
<comment type="caution">
    <text evidence="4">The sequence shown here is derived from an EMBL/GenBank/DDBJ whole genome shotgun (WGS) entry which is preliminary data.</text>
</comment>
<evidence type="ECO:0000313" key="5">
    <source>
        <dbReference type="Proteomes" id="UP000652013"/>
    </source>
</evidence>
<feature type="compositionally biased region" description="Basic and acidic residues" evidence="2">
    <location>
        <begin position="495"/>
        <end position="504"/>
    </location>
</feature>
<feature type="compositionally biased region" description="Acidic residues" evidence="2">
    <location>
        <begin position="451"/>
        <end position="471"/>
    </location>
</feature>
<dbReference type="PANTHER" id="PTHR33375">
    <property type="entry name" value="CHROMOSOME-PARTITIONING PROTEIN PARB-RELATED"/>
    <property type="match status" value="1"/>
</dbReference>
<dbReference type="EMBL" id="BOOY01000041">
    <property type="protein sequence ID" value="GIJ06395.1"/>
    <property type="molecule type" value="Genomic_DNA"/>
</dbReference>
<dbReference type="GO" id="GO:0045881">
    <property type="term" value="P:positive regulation of sporulation resulting in formation of a cellular spore"/>
    <property type="evidence" value="ECO:0007669"/>
    <property type="project" value="TreeGrafter"/>
</dbReference>
<evidence type="ECO:0000313" key="4">
    <source>
        <dbReference type="EMBL" id="GIJ06395.1"/>
    </source>
</evidence>
<dbReference type="PANTHER" id="PTHR33375:SF1">
    <property type="entry name" value="CHROMOSOME-PARTITIONING PROTEIN PARB-RELATED"/>
    <property type="match status" value="1"/>
</dbReference>
<dbReference type="SUPFAM" id="SSF110849">
    <property type="entry name" value="ParB/Sulfiredoxin"/>
    <property type="match status" value="1"/>
</dbReference>
<dbReference type="Proteomes" id="UP000652013">
    <property type="component" value="Unassembled WGS sequence"/>
</dbReference>
<dbReference type="InterPro" id="IPR004437">
    <property type="entry name" value="ParB/RepB/Spo0J"/>
</dbReference>
<keyword evidence="5" id="KW-1185">Reference proteome</keyword>
<protein>
    <recommendedName>
        <fullName evidence="3">ParB-like N-terminal domain-containing protein</fullName>
    </recommendedName>
</protein>
<evidence type="ECO:0000256" key="2">
    <source>
        <dbReference type="SAM" id="MobiDB-lite"/>
    </source>
</evidence>
<dbReference type="Pfam" id="PF02195">
    <property type="entry name" value="ParB_N"/>
    <property type="match status" value="1"/>
</dbReference>
<dbReference type="GO" id="GO:0005694">
    <property type="term" value="C:chromosome"/>
    <property type="evidence" value="ECO:0007669"/>
    <property type="project" value="TreeGrafter"/>
</dbReference>
<dbReference type="Gene3D" id="3.90.1530.30">
    <property type="match status" value="1"/>
</dbReference>
<dbReference type="NCBIfam" id="TIGR00180">
    <property type="entry name" value="parB_part"/>
    <property type="match status" value="1"/>
</dbReference>
<feature type="domain" description="ParB-like N-terminal" evidence="3">
    <location>
        <begin position="5"/>
        <end position="98"/>
    </location>
</feature>
<comment type="similarity">
    <text evidence="1">Belongs to the ParB family.</text>
</comment>
<dbReference type="InterPro" id="IPR003115">
    <property type="entry name" value="ParB_N"/>
</dbReference>
<organism evidence="4 5">
    <name type="scientific">Spirilliplanes yamanashiensis</name>
    <dbReference type="NCBI Taxonomy" id="42233"/>
    <lineage>
        <taxon>Bacteria</taxon>
        <taxon>Bacillati</taxon>
        <taxon>Actinomycetota</taxon>
        <taxon>Actinomycetes</taxon>
        <taxon>Micromonosporales</taxon>
        <taxon>Micromonosporaceae</taxon>
        <taxon>Spirilliplanes</taxon>
    </lineage>
</organism>
<accession>A0A8J3YED3</accession>
<evidence type="ECO:0000256" key="1">
    <source>
        <dbReference type="ARBA" id="ARBA00006295"/>
    </source>
</evidence>
<reference evidence="4" key="1">
    <citation type="submission" date="2021-01" db="EMBL/GenBank/DDBJ databases">
        <title>Whole genome shotgun sequence of Spirilliplanes yamanashiensis NBRC 15828.</title>
        <authorList>
            <person name="Komaki H."/>
            <person name="Tamura T."/>
        </authorList>
    </citation>
    <scope>NUCLEOTIDE SEQUENCE</scope>
    <source>
        <strain evidence="4">NBRC 15828</strain>
    </source>
</reference>
<dbReference type="SMART" id="SM00470">
    <property type="entry name" value="ParB"/>
    <property type="match status" value="1"/>
</dbReference>